<evidence type="ECO:0000313" key="12">
    <source>
        <dbReference type="Proteomes" id="UP000623608"/>
    </source>
</evidence>
<sequence length="488" mass="52841">MTSTIRPRTVADGDFKVADLSLAAFGRKEIQLAEHEMPGLMSLRREFGPSQPLRGARITGSLHMTIQTAVLIETLTALGAQVRWASCNIFSTQDHAAAAIAVGPAGTPEKPQGVPVYAWKGESLEEYWWCTEQVLLWPDGDGPNMILDDGGDATLLVHKGAEYEKLGAVPGVDSADSEEYAVILGVLARSLAEDDRRWMRVAAAVKGVTEETTTGVHRLYEMQQNGTLLFPAINVNDSVTKSKFDNKYGCRHSLIDGLNRATDVLIGGKVAVVFGYGDVGKGCAESLRGQGARVIVTEVDPICALQAAMDGYQVATIDDVVSCADIFVTATGCFNVITHEHMARMKHQAIVGNIGHFDNEIDMAGLQRRGDVSKTTIKPQVDEWSFAGGHSIIVLSEGRLLNLGNATGHPSFVMSNSFSNQTIAQIELFTRTADYPVGVHVLPKHLDEKVARLHLAALGVRLTELTKEQAGYLGVAVEGPYKPDHYRY</sequence>
<organism evidence="11 12">
    <name type="scientific">Paractinoplanes tereljensis</name>
    <dbReference type="NCBI Taxonomy" id="571912"/>
    <lineage>
        <taxon>Bacteria</taxon>
        <taxon>Bacillati</taxon>
        <taxon>Actinomycetota</taxon>
        <taxon>Actinomycetes</taxon>
        <taxon>Micromonosporales</taxon>
        <taxon>Micromonosporaceae</taxon>
        <taxon>Paractinoplanes</taxon>
    </lineage>
</organism>
<evidence type="ECO:0000256" key="8">
    <source>
        <dbReference type="RuleBase" id="RU000548"/>
    </source>
</evidence>
<evidence type="ECO:0000256" key="3">
    <source>
        <dbReference type="ARBA" id="ARBA00022801"/>
    </source>
</evidence>
<dbReference type="InterPro" id="IPR036291">
    <property type="entry name" value="NAD(P)-bd_dom_sf"/>
</dbReference>
<comment type="function">
    <text evidence="5">May play a key role in the regulation of the intracellular concentration of adenosylhomocysteine.</text>
</comment>
<dbReference type="NCBIfam" id="TIGR00936">
    <property type="entry name" value="ahcY"/>
    <property type="match status" value="1"/>
</dbReference>
<dbReference type="SUPFAM" id="SSF51735">
    <property type="entry name" value="NAD(P)-binding Rossmann-fold domains"/>
    <property type="match status" value="1"/>
</dbReference>
<dbReference type="RefSeq" id="WP_203802370.1">
    <property type="nucleotide sequence ID" value="NZ_BOMY01000013.1"/>
</dbReference>
<feature type="binding site" evidence="5 6">
    <location>
        <position position="149"/>
    </location>
    <ligand>
        <name>substrate</name>
    </ligand>
</feature>
<feature type="binding site" evidence="5 7">
    <location>
        <begin position="354"/>
        <end position="356"/>
    </location>
    <ligand>
        <name>NAD(+)</name>
        <dbReference type="ChEBI" id="CHEBI:57540"/>
    </ligand>
</feature>
<dbReference type="PANTHER" id="PTHR23420:SF0">
    <property type="entry name" value="ADENOSYLHOMOCYSTEINASE"/>
    <property type="match status" value="1"/>
</dbReference>
<feature type="binding site" evidence="7">
    <location>
        <begin position="277"/>
        <end position="282"/>
    </location>
    <ligand>
        <name>NAD(+)</name>
        <dbReference type="ChEBI" id="CHEBI:57540"/>
    </ligand>
</feature>
<dbReference type="Pfam" id="PF05221">
    <property type="entry name" value="AdoHcyase"/>
    <property type="match status" value="1"/>
</dbReference>
<comment type="cofactor">
    <cofactor evidence="5 7 8">
        <name>NAD(+)</name>
        <dbReference type="ChEBI" id="CHEBI:57540"/>
    </cofactor>
    <text evidence="5 7 8">Binds 1 NAD(+) per subunit.</text>
</comment>
<feature type="binding site" evidence="5 7">
    <location>
        <position position="298"/>
    </location>
    <ligand>
        <name>NAD(+)</name>
        <dbReference type="ChEBI" id="CHEBI:57540"/>
    </ligand>
</feature>
<feature type="binding site" evidence="5 6">
    <location>
        <position position="211"/>
    </location>
    <ligand>
        <name>substrate</name>
    </ligand>
</feature>
<dbReference type="InterPro" id="IPR000043">
    <property type="entry name" value="Adenosylhomocysteinase-like"/>
</dbReference>
<reference evidence="11" key="1">
    <citation type="submission" date="2021-01" db="EMBL/GenBank/DDBJ databases">
        <title>Whole genome shotgun sequence of Actinoplanes tereljensis NBRC 105297.</title>
        <authorList>
            <person name="Komaki H."/>
            <person name="Tamura T."/>
        </authorList>
    </citation>
    <scope>NUCLEOTIDE SEQUENCE</scope>
    <source>
        <strain evidence="11">NBRC 105297</strain>
    </source>
</reference>
<evidence type="ECO:0000256" key="1">
    <source>
        <dbReference type="ARBA" id="ARBA00007122"/>
    </source>
</evidence>
<dbReference type="GO" id="GO:0071269">
    <property type="term" value="P:L-homocysteine biosynthetic process"/>
    <property type="evidence" value="ECO:0007669"/>
    <property type="project" value="UniProtKB-UniRule"/>
</dbReference>
<gene>
    <name evidence="11" type="primary">ahcY_1</name>
    <name evidence="5" type="synonym">ahcY</name>
    <name evidence="11" type="ORF">Ate02nite_19150</name>
</gene>
<evidence type="ECO:0000256" key="5">
    <source>
        <dbReference type="HAMAP-Rule" id="MF_00563"/>
    </source>
</evidence>
<comment type="caution">
    <text evidence="5">Lacks conserved residue(s) required for the propagation of feature annotation.</text>
</comment>
<feature type="binding site" evidence="5">
    <location>
        <begin position="275"/>
        <end position="280"/>
    </location>
    <ligand>
        <name>NAD(+)</name>
        <dbReference type="ChEBI" id="CHEBI:57540"/>
    </ligand>
</feature>
<dbReference type="Proteomes" id="UP000623608">
    <property type="component" value="Unassembled WGS sequence"/>
</dbReference>
<evidence type="ECO:0000256" key="6">
    <source>
        <dbReference type="PIRSR" id="PIRSR001109-1"/>
    </source>
</evidence>
<evidence type="ECO:0000259" key="10">
    <source>
        <dbReference type="SMART" id="SM00997"/>
    </source>
</evidence>
<dbReference type="Gene3D" id="3.40.50.720">
    <property type="entry name" value="NAD(P)-binding Rossmann-like Domain"/>
    <property type="match status" value="1"/>
</dbReference>
<feature type="binding site" evidence="5 6">
    <location>
        <position position="245"/>
    </location>
    <ligand>
        <name>substrate</name>
    </ligand>
</feature>
<dbReference type="HAMAP" id="MF_00563">
    <property type="entry name" value="AdoHcyase"/>
    <property type="match status" value="1"/>
</dbReference>
<dbReference type="PIRSF" id="PIRSF001109">
    <property type="entry name" value="Ad_hcy_hydrolase"/>
    <property type="match status" value="1"/>
</dbReference>
<keyword evidence="12" id="KW-1185">Reference proteome</keyword>
<dbReference type="EMBL" id="BOMY01000013">
    <property type="protein sequence ID" value="GIF19185.1"/>
    <property type="molecule type" value="Genomic_DNA"/>
</dbReference>
<dbReference type="InterPro" id="IPR015878">
    <property type="entry name" value="Ado_hCys_hydrolase_NAD-bd"/>
</dbReference>
<comment type="subcellular location">
    <subcellularLocation>
        <location evidence="5">Cytoplasm</location>
    </subcellularLocation>
</comment>
<keyword evidence="5" id="KW-0963">Cytoplasm</keyword>
<dbReference type="PROSITE" id="PS00739">
    <property type="entry name" value="ADOHCYASE_2"/>
    <property type="match status" value="1"/>
</dbReference>
<feature type="binding site" evidence="5">
    <location>
        <position position="246"/>
    </location>
    <ligand>
        <name>NAD(+)</name>
        <dbReference type="ChEBI" id="CHEBI:57540"/>
    </ligand>
</feature>
<proteinExistence type="inferred from homology"/>
<dbReference type="PANTHER" id="PTHR23420">
    <property type="entry name" value="ADENOSYLHOMOCYSTEINASE"/>
    <property type="match status" value="1"/>
</dbReference>
<dbReference type="Gene3D" id="3.40.50.1480">
    <property type="entry name" value="Adenosylhomocysteinase-like"/>
    <property type="match status" value="1"/>
</dbReference>
<dbReference type="GO" id="GO:0006730">
    <property type="term" value="P:one-carbon metabolic process"/>
    <property type="evidence" value="ECO:0007669"/>
    <property type="project" value="UniProtKB-UniRule"/>
</dbReference>
<evidence type="ECO:0000256" key="4">
    <source>
        <dbReference type="ARBA" id="ARBA00023027"/>
    </source>
</evidence>
<dbReference type="InterPro" id="IPR042172">
    <property type="entry name" value="Adenosylhomocyst_ase-like_sf"/>
</dbReference>
<evidence type="ECO:0000256" key="9">
    <source>
        <dbReference type="RuleBase" id="RU004166"/>
    </source>
</evidence>
<evidence type="ECO:0000313" key="11">
    <source>
        <dbReference type="EMBL" id="GIF19185.1"/>
    </source>
</evidence>
<feature type="binding site" evidence="7">
    <location>
        <position position="409"/>
    </location>
    <ligand>
        <name>NAD(+)</name>
        <dbReference type="ChEBI" id="CHEBI:57540"/>
    </ligand>
</feature>
<comment type="caution">
    <text evidence="11">The sequence shown here is derived from an EMBL/GenBank/DDBJ whole genome shotgun (WGS) entry which is preliminary data.</text>
</comment>
<feature type="binding site" evidence="5 6">
    <location>
        <position position="65"/>
    </location>
    <ligand>
        <name>substrate</name>
    </ligand>
</feature>
<keyword evidence="3 5" id="KW-0378">Hydrolase</keyword>
<dbReference type="GO" id="GO:0005829">
    <property type="term" value="C:cytosol"/>
    <property type="evidence" value="ECO:0007669"/>
    <property type="project" value="TreeGrafter"/>
</dbReference>
<evidence type="ECO:0000256" key="2">
    <source>
        <dbReference type="ARBA" id="ARBA00022563"/>
    </source>
</evidence>
<dbReference type="SMART" id="SM00997">
    <property type="entry name" value="AdoHcyase_NAD"/>
    <property type="match status" value="1"/>
</dbReference>
<keyword evidence="4 5" id="KW-0520">NAD</keyword>
<feature type="binding site" evidence="5 6">
    <location>
        <position position="241"/>
    </location>
    <ligand>
        <name>substrate</name>
    </ligand>
</feature>
<protein>
    <recommendedName>
        <fullName evidence="5">Adenosylhomocysteinase</fullName>
        <ecNumber evidence="5">3.13.2.1</ecNumber>
    </recommendedName>
    <alternativeName>
        <fullName evidence="5">S-adenosyl-L-homocysteine hydrolase</fullName>
        <shortName evidence="5">AdoHcyase</shortName>
    </alternativeName>
</protein>
<feature type="binding site" evidence="5 7">
    <location>
        <position position="402"/>
    </location>
    <ligand>
        <name>NAD(+)</name>
        <dbReference type="ChEBI" id="CHEBI:57540"/>
    </ligand>
</feature>
<dbReference type="AlphaFoldDB" id="A0A919NJC4"/>
<comment type="catalytic activity">
    <reaction evidence="5 8">
        <text>S-adenosyl-L-homocysteine + H2O = L-homocysteine + adenosine</text>
        <dbReference type="Rhea" id="RHEA:21708"/>
        <dbReference type="ChEBI" id="CHEBI:15377"/>
        <dbReference type="ChEBI" id="CHEBI:16335"/>
        <dbReference type="ChEBI" id="CHEBI:57856"/>
        <dbReference type="ChEBI" id="CHEBI:58199"/>
        <dbReference type="EC" id="3.13.2.1"/>
    </reaction>
</comment>
<accession>A0A919NJC4</accession>
<dbReference type="FunFam" id="3.40.50.720:FF:000004">
    <property type="entry name" value="Adenosylhomocysteinase"/>
    <property type="match status" value="1"/>
</dbReference>
<dbReference type="NCBIfam" id="NF004005">
    <property type="entry name" value="PRK05476.2-3"/>
    <property type="match status" value="1"/>
</dbReference>
<evidence type="ECO:0000256" key="7">
    <source>
        <dbReference type="PIRSR" id="PIRSR001109-2"/>
    </source>
</evidence>
<dbReference type="EC" id="3.13.2.1" evidence="5"/>
<comment type="similarity">
    <text evidence="1 5 9">Belongs to the adenosylhomocysteinase family.</text>
</comment>
<keyword evidence="2 5" id="KW-0554">One-carbon metabolism</keyword>
<dbReference type="GO" id="GO:0033353">
    <property type="term" value="P:S-adenosylmethionine cycle"/>
    <property type="evidence" value="ECO:0007669"/>
    <property type="project" value="TreeGrafter"/>
</dbReference>
<name>A0A919NJC4_9ACTN</name>
<feature type="domain" description="S-adenosyl-L-homocysteine hydrolase NAD binding" evidence="10">
    <location>
        <begin position="246"/>
        <end position="408"/>
    </location>
</feature>
<dbReference type="Pfam" id="PF00670">
    <property type="entry name" value="AdoHcyase_NAD"/>
    <property type="match status" value="1"/>
</dbReference>
<feature type="binding site" evidence="5 7">
    <location>
        <begin position="212"/>
        <end position="214"/>
    </location>
    <ligand>
        <name>NAD(+)</name>
        <dbReference type="ChEBI" id="CHEBI:57540"/>
    </ligand>
</feature>
<dbReference type="GO" id="GO:0004013">
    <property type="term" value="F:adenosylhomocysteinase activity"/>
    <property type="evidence" value="ECO:0007669"/>
    <property type="project" value="UniProtKB-UniRule"/>
</dbReference>
<dbReference type="InterPro" id="IPR020082">
    <property type="entry name" value="S-Ado-L-homoCys_hydrolase_CS"/>
</dbReference>
<dbReference type="CDD" id="cd00401">
    <property type="entry name" value="SAHH"/>
    <property type="match status" value="1"/>
</dbReference>
<dbReference type="SMART" id="SM00996">
    <property type="entry name" value="AdoHcyase"/>
    <property type="match status" value="1"/>
</dbReference>
<comment type="pathway">
    <text evidence="5 8">Amino-acid biosynthesis; L-homocysteine biosynthesis; L-homocysteine from S-adenosyl-L-homocysteine: step 1/1.</text>
</comment>
<dbReference type="PROSITE" id="PS00738">
    <property type="entry name" value="ADOHCYASE_1"/>
    <property type="match status" value="1"/>
</dbReference>
<dbReference type="SUPFAM" id="SSF52283">
    <property type="entry name" value="Formate/glycerate dehydrogenase catalytic domain-like"/>
    <property type="match status" value="1"/>
</dbReference>